<gene>
    <name evidence="2" type="ORF">SCALIN_C24_0001</name>
</gene>
<dbReference type="InterPro" id="IPR002560">
    <property type="entry name" value="Transposase_DDE"/>
</dbReference>
<dbReference type="InterPro" id="IPR047951">
    <property type="entry name" value="Transpos_ISL3"/>
</dbReference>
<evidence type="ECO:0000313" key="2">
    <source>
        <dbReference type="EMBL" id="GAX61502.1"/>
    </source>
</evidence>
<dbReference type="EMBL" id="BAOS01000024">
    <property type="protein sequence ID" value="GAX61502.1"/>
    <property type="molecule type" value="Genomic_DNA"/>
</dbReference>
<dbReference type="AlphaFoldDB" id="A0A286U038"/>
<evidence type="ECO:0000313" key="3">
    <source>
        <dbReference type="Proteomes" id="UP000218542"/>
    </source>
</evidence>
<reference evidence="3" key="1">
    <citation type="journal article" date="2017" name="Environ. Microbiol. Rep.">
        <title>Genetic Diversity of Marine Anaerobic Ammonium-Oxidizing Bacteria as Revealed by Genomic and Proteomic Analyses of 'Candidatus Scalindua japonica'.</title>
        <authorList>
            <person name="Oshiki M."/>
            <person name="Mizuto K."/>
            <person name="Kimura Z."/>
            <person name="Kindaichi T."/>
            <person name="Satoh H."/>
            <person name="Okabe S."/>
        </authorList>
    </citation>
    <scope>NUCLEOTIDE SEQUENCE [LARGE SCALE GENOMIC DNA]</scope>
    <source>
        <strain evidence="3">husup-a2</strain>
    </source>
</reference>
<keyword evidence="3" id="KW-1185">Reference proteome</keyword>
<dbReference type="NCBIfam" id="NF033550">
    <property type="entry name" value="transpos_ISL3"/>
    <property type="match status" value="1"/>
</dbReference>
<proteinExistence type="predicted"/>
<protein>
    <submittedName>
        <fullName evidence="2">Transposase and inactivated derivative</fullName>
    </submittedName>
</protein>
<dbReference type="PANTHER" id="PTHR33498">
    <property type="entry name" value="TRANSPOSASE FOR INSERTION SEQUENCE ELEMENT IS1557"/>
    <property type="match status" value="1"/>
</dbReference>
<comment type="caution">
    <text evidence="2">The sequence shown here is derived from an EMBL/GenBank/DDBJ whole genome shotgun (WGS) entry which is preliminary data.</text>
</comment>
<accession>A0A286U038</accession>
<dbReference type="Proteomes" id="UP000218542">
    <property type="component" value="Unassembled WGS sequence"/>
</dbReference>
<name>A0A286U038_9BACT</name>
<feature type="domain" description="Transposase IS204/IS1001/IS1096/IS1165 DDE" evidence="1">
    <location>
        <begin position="7"/>
        <end position="245"/>
    </location>
</feature>
<evidence type="ECO:0000259" key="1">
    <source>
        <dbReference type="Pfam" id="PF01610"/>
    </source>
</evidence>
<dbReference type="PANTHER" id="PTHR33498:SF1">
    <property type="entry name" value="TRANSPOSASE FOR INSERTION SEQUENCE ELEMENT IS1557"/>
    <property type="match status" value="1"/>
</dbReference>
<sequence length="266" mass="31653">MDNINAIGIDEIQYLKGHKYLTLVFQIDTACKRLLFVGQNRCAKTLLRFFIDFGKERSGKLKAICSDLWKPYLKVVKRKAPKAIHILDRFHVMKYLNDAVDQTRRAETAQLKRDGYEPILEKSRWCLLKNKKNQKTSQLAKLRELVQYNLKTVRCYLLKEAFQHFWTYKTRWGAERFLKTWTTRAMRSRLPEMKKVAKRLRKHQELLLNYFSVKERLSNGIVEGFNLKAKLTMRKSFGFRTFKSIEVALYHTLGKLPEPPITHRFY</sequence>
<dbReference type="Pfam" id="PF01610">
    <property type="entry name" value="DDE_Tnp_ISL3"/>
    <property type="match status" value="1"/>
</dbReference>
<organism evidence="2 3">
    <name type="scientific">Candidatus Scalindua japonica</name>
    <dbReference type="NCBI Taxonomy" id="1284222"/>
    <lineage>
        <taxon>Bacteria</taxon>
        <taxon>Pseudomonadati</taxon>
        <taxon>Planctomycetota</taxon>
        <taxon>Candidatus Brocadiia</taxon>
        <taxon>Candidatus Brocadiales</taxon>
        <taxon>Candidatus Scalinduaceae</taxon>
        <taxon>Candidatus Scalindua</taxon>
    </lineage>
</organism>